<keyword evidence="5 8" id="KW-0472">Membrane</keyword>
<feature type="compositionally biased region" description="Low complexity" evidence="7">
    <location>
        <begin position="150"/>
        <end position="159"/>
    </location>
</feature>
<comment type="subcellular location">
    <subcellularLocation>
        <location evidence="1">Membrane</location>
        <topology evidence="1">Single-pass membrane protein</topology>
    </subcellularLocation>
</comment>
<keyword evidence="3 8" id="KW-0812">Transmembrane</keyword>
<dbReference type="Proteomes" id="UP000664169">
    <property type="component" value="Unassembled WGS sequence"/>
</dbReference>
<protein>
    <recommendedName>
        <fullName evidence="9">SH3 domain-containing protein</fullName>
    </recommendedName>
</protein>
<name>A0A8H3FKR0_9LECA</name>
<evidence type="ECO:0000313" key="10">
    <source>
        <dbReference type="EMBL" id="CAF9926344.1"/>
    </source>
</evidence>
<evidence type="ECO:0000256" key="3">
    <source>
        <dbReference type="ARBA" id="ARBA00022692"/>
    </source>
</evidence>
<dbReference type="EMBL" id="CAJPDQ010000025">
    <property type="protein sequence ID" value="CAF9926344.1"/>
    <property type="molecule type" value="Genomic_DNA"/>
</dbReference>
<gene>
    <name evidence="10" type="ORF">GOMPHAMPRED_004113</name>
</gene>
<evidence type="ECO:0000256" key="8">
    <source>
        <dbReference type="SAM" id="Phobius"/>
    </source>
</evidence>
<evidence type="ECO:0000259" key="9">
    <source>
        <dbReference type="PROSITE" id="PS50002"/>
    </source>
</evidence>
<dbReference type="GO" id="GO:0071944">
    <property type="term" value="C:cell periphery"/>
    <property type="evidence" value="ECO:0007669"/>
    <property type="project" value="UniProtKB-ARBA"/>
</dbReference>
<dbReference type="Gene3D" id="2.30.30.40">
    <property type="entry name" value="SH3 Domains"/>
    <property type="match status" value="1"/>
</dbReference>
<feature type="region of interest" description="Disordered" evidence="7">
    <location>
        <begin position="1"/>
        <end position="20"/>
    </location>
</feature>
<dbReference type="InterPro" id="IPR051694">
    <property type="entry name" value="Immunoregulatory_rcpt-like"/>
</dbReference>
<proteinExistence type="predicted"/>
<dbReference type="OrthoDB" id="5340910at2759"/>
<evidence type="ECO:0000256" key="2">
    <source>
        <dbReference type="ARBA" id="ARBA00022443"/>
    </source>
</evidence>
<sequence>MVHRHFHRRQNHHHGDDPLSSIENGFSSLGAAAASLFGIGDGGAAASTTAVSTPSHTNKPVTSSDPAPVVKTSSKDDDGGSKAGGRGPSTIYVTATWTGTGTEFSLSTDISTNVPQSTPSIPDPVPSVSVQTTTSQTPTTTFHKTHKTSSSRSASSSSEAAAITSNSALATTAAATTALSSVLSLPSSSTSVSQAAAATSGAAFEVSQNSGLSGGAKAGIAIGVILGVLALIAGAFALYRMKRNRDESAYERENSSEKNPFSDTAAVNMGPVRAVTPPPMQSMAPAGSSNPFGTGAVPMGPTSVSHGLNGGAMAAAGGLAGAAIGATGANMTRANAPPPLNVNRAQSPALVPPPVIAPSPVGSNFSESSTLTNGGMSTGGPAGPRMHRVQMDFNPTMEDELRIVAGEIVRVVREFDDGWCSVEIVQRDGQGNVVRHQQGVVPRTCLSRLPLKPRQRRPAPGNGPAPPRNNMPNGMGSQGPGRMQSPAFASNSVGRSMSPGPYGGGPQDRPQRSDVRSRSNSANDINPRSRMAGSGPSRMNPASQNPQPIELPMSQSMSALPTPAFPGHNRNESAGSTASAPVARKPVPGQFDA</sequence>
<reference evidence="10" key="1">
    <citation type="submission" date="2021-03" db="EMBL/GenBank/DDBJ databases">
        <authorList>
            <person name="Tagirdzhanova G."/>
        </authorList>
    </citation>
    <scope>NUCLEOTIDE SEQUENCE</scope>
</reference>
<dbReference type="SMART" id="SM00326">
    <property type="entry name" value="SH3"/>
    <property type="match status" value="1"/>
</dbReference>
<organism evidence="10 11">
    <name type="scientific">Gomphillus americanus</name>
    <dbReference type="NCBI Taxonomy" id="1940652"/>
    <lineage>
        <taxon>Eukaryota</taxon>
        <taxon>Fungi</taxon>
        <taxon>Dikarya</taxon>
        <taxon>Ascomycota</taxon>
        <taxon>Pezizomycotina</taxon>
        <taxon>Lecanoromycetes</taxon>
        <taxon>OSLEUM clade</taxon>
        <taxon>Ostropomycetidae</taxon>
        <taxon>Ostropales</taxon>
        <taxon>Graphidaceae</taxon>
        <taxon>Gomphilloideae</taxon>
        <taxon>Gomphillus</taxon>
    </lineage>
</organism>
<feature type="compositionally biased region" description="Basic residues" evidence="7">
    <location>
        <begin position="1"/>
        <end position="12"/>
    </location>
</feature>
<feature type="compositionally biased region" description="Polar residues" evidence="7">
    <location>
        <begin position="540"/>
        <end position="559"/>
    </location>
</feature>
<accession>A0A8H3FKR0</accession>
<dbReference type="SUPFAM" id="SSF50044">
    <property type="entry name" value="SH3-domain"/>
    <property type="match status" value="1"/>
</dbReference>
<dbReference type="PROSITE" id="PS50002">
    <property type="entry name" value="SH3"/>
    <property type="match status" value="1"/>
</dbReference>
<feature type="region of interest" description="Disordered" evidence="7">
    <location>
        <begin position="444"/>
        <end position="593"/>
    </location>
</feature>
<evidence type="ECO:0000256" key="4">
    <source>
        <dbReference type="ARBA" id="ARBA00022989"/>
    </source>
</evidence>
<evidence type="ECO:0000256" key="7">
    <source>
        <dbReference type="SAM" id="MobiDB-lite"/>
    </source>
</evidence>
<dbReference type="GO" id="GO:0016020">
    <property type="term" value="C:membrane"/>
    <property type="evidence" value="ECO:0007669"/>
    <property type="project" value="UniProtKB-SubCell"/>
</dbReference>
<feature type="transmembrane region" description="Helical" evidence="8">
    <location>
        <begin position="218"/>
        <end position="239"/>
    </location>
</feature>
<feature type="compositionally biased region" description="Low complexity" evidence="7">
    <location>
        <begin position="46"/>
        <end position="57"/>
    </location>
</feature>
<dbReference type="PANTHER" id="PTHR15549">
    <property type="entry name" value="PAIRED IMMUNOGLOBULIN-LIKE TYPE 2 RECEPTOR"/>
    <property type="match status" value="1"/>
</dbReference>
<comment type="caution">
    <text evidence="10">The sequence shown here is derived from an EMBL/GenBank/DDBJ whole genome shotgun (WGS) entry which is preliminary data.</text>
</comment>
<dbReference type="PANTHER" id="PTHR15549:SF30">
    <property type="entry name" value="MID2 DOMAIN-CONTAINING PROTEIN"/>
    <property type="match status" value="1"/>
</dbReference>
<keyword evidence="11" id="KW-1185">Reference proteome</keyword>
<dbReference type="InterPro" id="IPR036028">
    <property type="entry name" value="SH3-like_dom_sf"/>
</dbReference>
<dbReference type="Pfam" id="PF00018">
    <property type="entry name" value="SH3_1"/>
    <property type="match status" value="1"/>
</dbReference>
<evidence type="ECO:0000256" key="1">
    <source>
        <dbReference type="ARBA" id="ARBA00004167"/>
    </source>
</evidence>
<dbReference type="InterPro" id="IPR001452">
    <property type="entry name" value="SH3_domain"/>
</dbReference>
<evidence type="ECO:0000313" key="11">
    <source>
        <dbReference type="Proteomes" id="UP000664169"/>
    </source>
</evidence>
<feature type="domain" description="SH3" evidence="9">
    <location>
        <begin position="382"/>
        <end position="451"/>
    </location>
</feature>
<evidence type="ECO:0000256" key="5">
    <source>
        <dbReference type="ARBA" id="ARBA00023136"/>
    </source>
</evidence>
<keyword evidence="4 8" id="KW-1133">Transmembrane helix</keyword>
<feature type="region of interest" description="Disordered" evidence="7">
    <location>
        <begin position="108"/>
        <end position="159"/>
    </location>
</feature>
<feature type="compositionally biased region" description="Low complexity" evidence="7">
    <location>
        <begin position="126"/>
        <end position="142"/>
    </location>
</feature>
<dbReference type="AlphaFoldDB" id="A0A8H3FKR0"/>
<evidence type="ECO:0000256" key="6">
    <source>
        <dbReference type="PROSITE-ProRule" id="PRU00192"/>
    </source>
</evidence>
<keyword evidence="2 6" id="KW-0728">SH3 domain</keyword>
<feature type="region of interest" description="Disordered" evidence="7">
    <location>
        <begin position="46"/>
        <end position="90"/>
    </location>
</feature>